<evidence type="ECO:0000256" key="9">
    <source>
        <dbReference type="RuleBase" id="RU363100"/>
    </source>
</evidence>
<keyword evidence="3 9" id="KW-0813">Transport</keyword>
<dbReference type="GO" id="GO:0006850">
    <property type="term" value="P:pyruvate import into mitochondria"/>
    <property type="evidence" value="ECO:0007669"/>
    <property type="project" value="InterPro"/>
</dbReference>
<evidence type="ECO:0000256" key="8">
    <source>
        <dbReference type="ARBA" id="ARBA00023136"/>
    </source>
</evidence>
<comment type="subcellular location">
    <subcellularLocation>
        <location evidence="1 9">Mitochondrion inner membrane</location>
        <topology evidence="1 9">Multi-pass membrane protein</topology>
    </subcellularLocation>
</comment>
<dbReference type="PhylomeDB" id="B3NLG5"/>
<dbReference type="OMA" id="VYQHPRS"/>
<dbReference type="Pfam" id="PF03650">
    <property type="entry name" value="MPC"/>
    <property type="match status" value="1"/>
</dbReference>
<accession>B3NLG5</accession>
<dbReference type="GO" id="GO:0005743">
    <property type="term" value="C:mitochondrial inner membrane"/>
    <property type="evidence" value="ECO:0007669"/>
    <property type="project" value="UniProtKB-SubCell"/>
</dbReference>
<reference evidence="10 11" key="2">
    <citation type="journal article" date="2008" name="Bioinformatics">
        <title>Assembly reconciliation.</title>
        <authorList>
            <person name="Zimin A.V."/>
            <person name="Smith D.R."/>
            <person name="Sutton G."/>
            <person name="Yorke J.A."/>
        </authorList>
    </citation>
    <scope>NUCLEOTIDE SEQUENCE [LARGE SCALE GENOMIC DNA]</scope>
    <source>
        <strain evidence="10 11">TSC#14021-0224.01</strain>
    </source>
</reference>
<dbReference type="KEGG" id="der:6549563"/>
<dbReference type="OrthoDB" id="869189at2759"/>
<comment type="similarity">
    <text evidence="2 9">Belongs to the mitochondrial pyruvate carrier (MPC) (TC 2.A.105) family.</text>
</comment>
<evidence type="ECO:0000256" key="6">
    <source>
        <dbReference type="ARBA" id="ARBA00022989"/>
    </source>
</evidence>
<evidence type="ECO:0000313" key="11">
    <source>
        <dbReference type="Proteomes" id="UP000008711"/>
    </source>
</evidence>
<organism evidence="10 11">
    <name type="scientific">Drosophila erecta</name>
    <name type="common">Fruit fly</name>
    <dbReference type="NCBI Taxonomy" id="7220"/>
    <lineage>
        <taxon>Eukaryota</taxon>
        <taxon>Metazoa</taxon>
        <taxon>Ecdysozoa</taxon>
        <taxon>Arthropoda</taxon>
        <taxon>Hexapoda</taxon>
        <taxon>Insecta</taxon>
        <taxon>Pterygota</taxon>
        <taxon>Neoptera</taxon>
        <taxon>Endopterygota</taxon>
        <taxon>Diptera</taxon>
        <taxon>Brachycera</taxon>
        <taxon>Muscomorpha</taxon>
        <taxon>Ephydroidea</taxon>
        <taxon>Drosophilidae</taxon>
        <taxon>Drosophila</taxon>
        <taxon>Sophophora</taxon>
    </lineage>
</organism>
<dbReference type="eggNOG" id="KOG1589">
    <property type="taxonomic scope" value="Eukaryota"/>
</dbReference>
<dbReference type="HOGENOM" id="CLU_099502_4_0_1"/>
<keyword evidence="6" id="KW-1133">Transmembrane helix</keyword>
<evidence type="ECO:0000256" key="4">
    <source>
        <dbReference type="ARBA" id="ARBA00022692"/>
    </source>
</evidence>
<sequence length="140" mass="15607">MSKGTGPLSKLYNITISTIDKIVPNAVQPLWQSPAGPRTVFFWAPAFKWSLVLAGLSDTLNRPAANISVNQCATLALTGLIWSRYSVVITPKNYNLLAVNIAVFIIQGYLVGKHLRWRSENSRNAVFNHSNYSIKSEDDW</sequence>
<protein>
    <recommendedName>
        <fullName evidence="9">Mitochondrial pyruvate carrier</fullName>
    </recommendedName>
</protein>
<dbReference type="Proteomes" id="UP000008711">
    <property type="component" value="Unassembled WGS sequence"/>
</dbReference>
<dbReference type="EMBL" id="CH954179">
    <property type="protein sequence ID" value="EDV54881.1"/>
    <property type="molecule type" value="Genomic_DNA"/>
</dbReference>
<evidence type="ECO:0000313" key="10">
    <source>
        <dbReference type="EMBL" id="EDV54881.1"/>
    </source>
</evidence>
<proteinExistence type="inferred from homology"/>
<evidence type="ECO:0000256" key="7">
    <source>
        <dbReference type="ARBA" id="ARBA00023128"/>
    </source>
</evidence>
<evidence type="ECO:0000256" key="2">
    <source>
        <dbReference type="ARBA" id="ARBA00006416"/>
    </source>
</evidence>
<comment type="function">
    <text evidence="9">Mediates the uptake of pyruvate into mitochondria.</text>
</comment>
<evidence type="ECO:0000256" key="3">
    <source>
        <dbReference type="ARBA" id="ARBA00022448"/>
    </source>
</evidence>
<keyword evidence="4" id="KW-0812">Transmembrane</keyword>
<dbReference type="AlphaFoldDB" id="B3NLG5"/>
<reference evidence="10 11" key="1">
    <citation type="journal article" date="2007" name="Nature">
        <title>Evolution of genes and genomes on the Drosophila phylogeny.</title>
        <authorList>
            <consortium name="Drosophila 12 Genomes Consortium"/>
            <person name="Clark A.G."/>
            <person name="Eisen M.B."/>
            <person name="Smith D.R."/>
            <person name="Bergman C.M."/>
            <person name="Oliver B."/>
            <person name="Markow T.A."/>
            <person name="Kaufman T.C."/>
            <person name="Kellis M."/>
            <person name="Gelbart W."/>
            <person name="Iyer V.N."/>
            <person name="Pollard D.A."/>
            <person name="Sackton T.B."/>
            <person name="Larracuente A.M."/>
            <person name="Singh N.D."/>
            <person name="Abad J.P."/>
            <person name="Abt D.N."/>
            <person name="Adryan B."/>
            <person name="Aguade M."/>
            <person name="Akashi H."/>
            <person name="Anderson W.W."/>
            <person name="Aquadro C.F."/>
            <person name="Ardell D.H."/>
            <person name="Arguello R."/>
            <person name="Artieri C.G."/>
            <person name="Barbash D.A."/>
            <person name="Barker D."/>
            <person name="Barsanti P."/>
            <person name="Batterham P."/>
            <person name="Batzoglou S."/>
            <person name="Begun D."/>
            <person name="Bhutkar A."/>
            <person name="Blanco E."/>
            <person name="Bosak S.A."/>
            <person name="Bradley R.K."/>
            <person name="Brand A.D."/>
            <person name="Brent M.R."/>
            <person name="Brooks A.N."/>
            <person name="Brown R.H."/>
            <person name="Butlin R.K."/>
            <person name="Caggese C."/>
            <person name="Calvi B.R."/>
            <person name="Bernardo de Carvalho A."/>
            <person name="Caspi A."/>
            <person name="Castrezana S."/>
            <person name="Celniker S.E."/>
            <person name="Chang J.L."/>
            <person name="Chapple C."/>
            <person name="Chatterji S."/>
            <person name="Chinwalla A."/>
            <person name="Civetta A."/>
            <person name="Clifton S.W."/>
            <person name="Comeron J.M."/>
            <person name="Costello J.C."/>
            <person name="Coyne J.A."/>
            <person name="Daub J."/>
            <person name="David R.G."/>
            <person name="Delcher A.L."/>
            <person name="Delehaunty K."/>
            <person name="Do C.B."/>
            <person name="Ebling H."/>
            <person name="Edwards K."/>
            <person name="Eickbush T."/>
            <person name="Evans J.D."/>
            <person name="Filipski A."/>
            <person name="Findeiss S."/>
            <person name="Freyhult E."/>
            <person name="Fulton L."/>
            <person name="Fulton R."/>
            <person name="Garcia A.C."/>
            <person name="Gardiner A."/>
            <person name="Garfield D.A."/>
            <person name="Garvin B.E."/>
            <person name="Gibson G."/>
            <person name="Gilbert D."/>
            <person name="Gnerre S."/>
            <person name="Godfrey J."/>
            <person name="Good R."/>
            <person name="Gotea V."/>
            <person name="Gravely B."/>
            <person name="Greenberg A.J."/>
            <person name="Griffiths-Jones S."/>
            <person name="Gross S."/>
            <person name="Guigo R."/>
            <person name="Gustafson E.A."/>
            <person name="Haerty W."/>
            <person name="Hahn M.W."/>
            <person name="Halligan D.L."/>
            <person name="Halpern A.L."/>
            <person name="Halter G.M."/>
            <person name="Han M.V."/>
            <person name="Heger A."/>
            <person name="Hillier L."/>
            <person name="Hinrichs A.S."/>
            <person name="Holmes I."/>
            <person name="Hoskins R.A."/>
            <person name="Hubisz M.J."/>
            <person name="Hultmark D."/>
            <person name="Huntley M.A."/>
            <person name="Jaffe D.B."/>
            <person name="Jagadeeshan S."/>
            <person name="Jeck W.R."/>
            <person name="Johnson J."/>
            <person name="Jones C.D."/>
            <person name="Jordan W.C."/>
            <person name="Karpen G.H."/>
            <person name="Kataoka E."/>
            <person name="Keightley P.D."/>
            <person name="Kheradpour P."/>
            <person name="Kirkness E.F."/>
            <person name="Koerich L.B."/>
            <person name="Kristiansen K."/>
            <person name="Kudrna D."/>
            <person name="Kulathinal R.J."/>
            <person name="Kumar S."/>
            <person name="Kwok R."/>
            <person name="Lander E."/>
            <person name="Langley C.H."/>
            <person name="Lapoint R."/>
            <person name="Lazzaro B.P."/>
            <person name="Lee S.J."/>
            <person name="Levesque L."/>
            <person name="Li R."/>
            <person name="Lin C.F."/>
            <person name="Lin M.F."/>
            <person name="Lindblad-Toh K."/>
            <person name="Llopart A."/>
            <person name="Long M."/>
            <person name="Low L."/>
            <person name="Lozovsky E."/>
            <person name="Lu J."/>
            <person name="Luo M."/>
            <person name="Machado C.A."/>
            <person name="Makalowski W."/>
            <person name="Marzo M."/>
            <person name="Matsuda M."/>
            <person name="Matzkin L."/>
            <person name="McAllister B."/>
            <person name="McBride C.S."/>
            <person name="McKernan B."/>
            <person name="McKernan K."/>
            <person name="Mendez-Lago M."/>
            <person name="Minx P."/>
            <person name="Mollenhauer M.U."/>
            <person name="Montooth K."/>
            <person name="Mount S.M."/>
            <person name="Mu X."/>
            <person name="Myers E."/>
            <person name="Negre B."/>
            <person name="Newfeld S."/>
            <person name="Nielsen R."/>
            <person name="Noor M.A."/>
            <person name="O'Grady P."/>
            <person name="Pachter L."/>
            <person name="Papaceit M."/>
            <person name="Parisi M.J."/>
            <person name="Parisi M."/>
            <person name="Parts L."/>
            <person name="Pedersen J.S."/>
            <person name="Pesole G."/>
            <person name="Phillippy A.M."/>
            <person name="Ponting C.P."/>
            <person name="Pop M."/>
            <person name="Porcelli D."/>
            <person name="Powell J.R."/>
            <person name="Prohaska S."/>
            <person name="Pruitt K."/>
            <person name="Puig M."/>
            <person name="Quesneville H."/>
            <person name="Ram K.R."/>
            <person name="Rand D."/>
            <person name="Rasmussen M.D."/>
            <person name="Reed L.K."/>
            <person name="Reenan R."/>
            <person name="Reily A."/>
            <person name="Remington K.A."/>
            <person name="Rieger T.T."/>
            <person name="Ritchie M.G."/>
            <person name="Robin C."/>
            <person name="Rogers Y.H."/>
            <person name="Rohde C."/>
            <person name="Rozas J."/>
            <person name="Rubenfield M.J."/>
            <person name="Ruiz A."/>
            <person name="Russo S."/>
            <person name="Salzberg S.L."/>
            <person name="Sanchez-Gracia A."/>
            <person name="Saranga D.J."/>
            <person name="Sato H."/>
            <person name="Schaeffer S.W."/>
            <person name="Schatz M.C."/>
            <person name="Schlenke T."/>
            <person name="Schwartz R."/>
            <person name="Segarra C."/>
            <person name="Singh R.S."/>
            <person name="Sirot L."/>
            <person name="Sirota M."/>
            <person name="Sisneros N.B."/>
            <person name="Smith C.D."/>
            <person name="Smith T.F."/>
            <person name="Spieth J."/>
            <person name="Stage D.E."/>
            <person name="Stark A."/>
            <person name="Stephan W."/>
            <person name="Strausberg R.L."/>
            <person name="Strempel S."/>
            <person name="Sturgill D."/>
            <person name="Sutton G."/>
            <person name="Sutton G.G."/>
            <person name="Tao W."/>
            <person name="Teichmann S."/>
            <person name="Tobari Y.N."/>
            <person name="Tomimura Y."/>
            <person name="Tsolas J.M."/>
            <person name="Valente V.L."/>
            <person name="Venter E."/>
            <person name="Venter J.C."/>
            <person name="Vicario S."/>
            <person name="Vieira F.G."/>
            <person name="Vilella A.J."/>
            <person name="Villasante A."/>
            <person name="Walenz B."/>
            <person name="Wang J."/>
            <person name="Wasserman M."/>
            <person name="Watts T."/>
            <person name="Wilson D."/>
            <person name="Wilson R.K."/>
            <person name="Wing R.A."/>
            <person name="Wolfner M.F."/>
            <person name="Wong A."/>
            <person name="Wong G.K."/>
            <person name="Wu C.I."/>
            <person name="Wu G."/>
            <person name="Yamamoto D."/>
            <person name="Yang H.P."/>
            <person name="Yang S.P."/>
            <person name="Yorke J.A."/>
            <person name="Yoshida K."/>
            <person name="Zdobnov E."/>
            <person name="Zhang P."/>
            <person name="Zhang Y."/>
            <person name="Zimin A.V."/>
            <person name="Baldwin J."/>
            <person name="Abdouelleil A."/>
            <person name="Abdulkadir J."/>
            <person name="Abebe A."/>
            <person name="Abera B."/>
            <person name="Abreu J."/>
            <person name="Acer S.C."/>
            <person name="Aftuck L."/>
            <person name="Alexander A."/>
            <person name="An P."/>
            <person name="Anderson E."/>
            <person name="Anderson S."/>
            <person name="Arachi H."/>
            <person name="Azer M."/>
            <person name="Bachantsang P."/>
            <person name="Barry A."/>
            <person name="Bayul T."/>
            <person name="Berlin A."/>
            <person name="Bessette D."/>
            <person name="Bloom T."/>
            <person name="Blye J."/>
            <person name="Boguslavskiy L."/>
            <person name="Bonnet C."/>
            <person name="Boukhgalter B."/>
            <person name="Bourzgui I."/>
            <person name="Brown A."/>
            <person name="Cahill P."/>
            <person name="Channer S."/>
            <person name="Cheshatsang Y."/>
            <person name="Chuda L."/>
            <person name="Citroen M."/>
            <person name="Collymore A."/>
            <person name="Cooke P."/>
            <person name="Costello M."/>
            <person name="D'Aco K."/>
            <person name="Daza R."/>
            <person name="De Haan G."/>
            <person name="DeGray S."/>
            <person name="DeMaso C."/>
            <person name="Dhargay N."/>
            <person name="Dooley K."/>
            <person name="Dooley E."/>
            <person name="Doricent M."/>
            <person name="Dorje P."/>
            <person name="Dorjee K."/>
            <person name="Dupes A."/>
            <person name="Elong R."/>
            <person name="Falk J."/>
            <person name="Farina A."/>
            <person name="Faro S."/>
            <person name="Ferguson D."/>
            <person name="Fisher S."/>
            <person name="Foley C.D."/>
            <person name="Franke A."/>
            <person name="Friedrich D."/>
            <person name="Gadbois L."/>
            <person name="Gearin G."/>
            <person name="Gearin C.R."/>
            <person name="Giannoukos G."/>
            <person name="Goode T."/>
            <person name="Graham J."/>
            <person name="Grandbois E."/>
            <person name="Grewal S."/>
            <person name="Gyaltsen K."/>
            <person name="Hafez N."/>
            <person name="Hagos B."/>
            <person name="Hall J."/>
            <person name="Henson C."/>
            <person name="Hollinger A."/>
            <person name="Honan T."/>
            <person name="Huard M.D."/>
            <person name="Hughes L."/>
            <person name="Hurhula B."/>
            <person name="Husby M.E."/>
            <person name="Kamat A."/>
            <person name="Kanga B."/>
            <person name="Kashin S."/>
            <person name="Khazanovich D."/>
            <person name="Kisner P."/>
            <person name="Lance K."/>
            <person name="Lara M."/>
            <person name="Lee W."/>
            <person name="Lennon N."/>
            <person name="Letendre F."/>
            <person name="LeVine R."/>
            <person name="Lipovsky A."/>
            <person name="Liu X."/>
            <person name="Liu J."/>
            <person name="Liu S."/>
            <person name="Lokyitsang T."/>
            <person name="Lokyitsang Y."/>
            <person name="Lubonja R."/>
            <person name="Lui A."/>
            <person name="MacDonald P."/>
            <person name="Magnisalis V."/>
            <person name="Maru K."/>
            <person name="Matthews C."/>
            <person name="McCusker W."/>
            <person name="McDonough S."/>
            <person name="Mehta T."/>
            <person name="Meldrim J."/>
            <person name="Meneus L."/>
            <person name="Mihai O."/>
            <person name="Mihalev A."/>
            <person name="Mihova T."/>
            <person name="Mittelman R."/>
            <person name="Mlenga V."/>
            <person name="Montmayeur A."/>
            <person name="Mulrain L."/>
            <person name="Navidi A."/>
            <person name="Naylor J."/>
            <person name="Negash T."/>
            <person name="Nguyen T."/>
            <person name="Nguyen N."/>
            <person name="Nicol R."/>
            <person name="Norbu C."/>
            <person name="Norbu N."/>
            <person name="Novod N."/>
            <person name="O'Neill B."/>
            <person name="Osman S."/>
            <person name="Markiewicz E."/>
            <person name="Oyono O.L."/>
            <person name="Patti C."/>
            <person name="Phunkhang P."/>
            <person name="Pierre F."/>
            <person name="Priest M."/>
            <person name="Raghuraman S."/>
            <person name="Rege F."/>
            <person name="Reyes R."/>
            <person name="Rise C."/>
            <person name="Rogov P."/>
            <person name="Ross K."/>
            <person name="Ryan E."/>
            <person name="Settipalli S."/>
            <person name="Shea T."/>
            <person name="Sherpa N."/>
            <person name="Shi L."/>
            <person name="Shih D."/>
            <person name="Sparrow T."/>
            <person name="Spaulding J."/>
            <person name="Stalker J."/>
            <person name="Stange-Thomann N."/>
            <person name="Stavropoulos S."/>
            <person name="Stone C."/>
            <person name="Strader C."/>
            <person name="Tesfaye S."/>
            <person name="Thomson T."/>
            <person name="Thoulutsang Y."/>
            <person name="Thoulutsang D."/>
            <person name="Topham K."/>
            <person name="Topping I."/>
            <person name="Tsamla T."/>
            <person name="Vassiliev H."/>
            <person name="Vo A."/>
            <person name="Wangchuk T."/>
            <person name="Wangdi T."/>
            <person name="Weiand M."/>
            <person name="Wilkinson J."/>
            <person name="Wilson A."/>
            <person name="Yadav S."/>
            <person name="Young G."/>
            <person name="Yu Q."/>
            <person name="Zembek L."/>
            <person name="Zhong D."/>
            <person name="Zimmer A."/>
            <person name="Zwirko Z."/>
            <person name="Jaffe D.B."/>
            <person name="Alvarez P."/>
            <person name="Brockman W."/>
            <person name="Butler J."/>
            <person name="Chin C."/>
            <person name="Gnerre S."/>
            <person name="Grabherr M."/>
            <person name="Kleber M."/>
            <person name="Mauceli E."/>
            <person name="MacCallum I."/>
        </authorList>
    </citation>
    <scope>NUCLEOTIDE SEQUENCE [LARGE SCALE GENOMIC DNA]</scope>
    <source>
        <strain evidence="10 11">TSC#14021-0224.01</strain>
    </source>
</reference>
<dbReference type="InterPro" id="IPR005336">
    <property type="entry name" value="MPC"/>
</dbReference>
<dbReference type="PANTHER" id="PTHR14154">
    <property type="entry name" value="UPF0041 BRAIN PROTEIN 44-RELATED"/>
    <property type="match status" value="1"/>
</dbReference>
<gene>
    <name evidence="10" type="primary">Dere\GG21765</name>
    <name evidence="10" type="synonym">dere_GLEANR_6550</name>
    <name evidence="10" type="synonym">GG21765</name>
    <name evidence="10" type="ORF">Dere_GG21765</name>
</gene>
<evidence type="ECO:0000256" key="1">
    <source>
        <dbReference type="ARBA" id="ARBA00004448"/>
    </source>
</evidence>
<name>B3NLG5_DROER</name>
<keyword evidence="7 9" id="KW-0496">Mitochondrion</keyword>
<keyword evidence="11" id="KW-1185">Reference proteome</keyword>
<evidence type="ECO:0000256" key="5">
    <source>
        <dbReference type="ARBA" id="ARBA00022792"/>
    </source>
</evidence>
<keyword evidence="5 9" id="KW-0999">Mitochondrion inner membrane</keyword>
<keyword evidence="8" id="KW-0472">Membrane</keyword>